<proteinExistence type="predicted"/>
<reference evidence="1 3" key="1">
    <citation type="journal article" date="2011" name="Nature">
        <title>The Medicago genome provides insight into the evolution of rhizobial symbioses.</title>
        <authorList>
            <person name="Young N.D."/>
            <person name="Debelle F."/>
            <person name="Oldroyd G.E."/>
            <person name="Geurts R."/>
            <person name="Cannon S.B."/>
            <person name="Udvardi M.K."/>
            <person name="Benedito V.A."/>
            <person name="Mayer K.F."/>
            <person name="Gouzy J."/>
            <person name="Schoof H."/>
            <person name="Van de Peer Y."/>
            <person name="Proost S."/>
            <person name="Cook D.R."/>
            <person name="Meyers B.C."/>
            <person name="Spannagl M."/>
            <person name="Cheung F."/>
            <person name="De Mita S."/>
            <person name="Krishnakumar V."/>
            <person name="Gundlach H."/>
            <person name="Zhou S."/>
            <person name="Mudge J."/>
            <person name="Bharti A.K."/>
            <person name="Murray J.D."/>
            <person name="Naoumkina M.A."/>
            <person name="Rosen B."/>
            <person name="Silverstein K.A."/>
            <person name="Tang H."/>
            <person name="Rombauts S."/>
            <person name="Zhao P.X."/>
            <person name="Zhou P."/>
            <person name="Barbe V."/>
            <person name="Bardou P."/>
            <person name="Bechner M."/>
            <person name="Bellec A."/>
            <person name="Berger A."/>
            <person name="Berges H."/>
            <person name="Bidwell S."/>
            <person name="Bisseling T."/>
            <person name="Choisne N."/>
            <person name="Couloux A."/>
            <person name="Denny R."/>
            <person name="Deshpande S."/>
            <person name="Dai X."/>
            <person name="Doyle J.J."/>
            <person name="Dudez A.M."/>
            <person name="Farmer A.D."/>
            <person name="Fouteau S."/>
            <person name="Franken C."/>
            <person name="Gibelin C."/>
            <person name="Gish J."/>
            <person name="Goldstein S."/>
            <person name="Gonzalez A.J."/>
            <person name="Green P.J."/>
            <person name="Hallab A."/>
            <person name="Hartog M."/>
            <person name="Hua A."/>
            <person name="Humphray S.J."/>
            <person name="Jeong D.H."/>
            <person name="Jing Y."/>
            <person name="Jocker A."/>
            <person name="Kenton S.M."/>
            <person name="Kim D.J."/>
            <person name="Klee K."/>
            <person name="Lai H."/>
            <person name="Lang C."/>
            <person name="Lin S."/>
            <person name="Macmil S.L."/>
            <person name="Magdelenat G."/>
            <person name="Matthews L."/>
            <person name="McCorrison J."/>
            <person name="Monaghan E.L."/>
            <person name="Mun J.H."/>
            <person name="Najar F.Z."/>
            <person name="Nicholson C."/>
            <person name="Noirot C."/>
            <person name="O'Bleness M."/>
            <person name="Paule C.R."/>
            <person name="Poulain J."/>
            <person name="Prion F."/>
            <person name="Qin B."/>
            <person name="Qu C."/>
            <person name="Retzel E.F."/>
            <person name="Riddle C."/>
            <person name="Sallet E."/>
            <person name="Samain S."/>
            <person name="Samson N."/>
            <person name="Sanders I."/>
            <person name="Saurat O."/>
            <person name="Scarpelli C."/>
            <person name="Schiex T."/>
            <person name="Segurens B."/>
            <person name="Severin A.J."/>
            <person name="Sherrier D.J."/>
            <person name="Shi R."/>
            <person name="Sims S."/>
            <person name="Singer S.R."/>
            <person name="Sinharoy S."/>
            <person name="Sterck L."/>
            <person name="Viollet A."/>
            <person name="Wang B.B."/>
            <person name="Wang K."/>
            <person name="Wang M."/>
            <person name="Wang X."/>
            <person name="Warfsmann J."/>
            <person name="Weissenbach J."/>
            <person name="White D.D."/>
            <person name="White J.D."/>
            <person name="Wiley G.B."/>
            <person name="Wincker P."/>
            <person name="Xing Y."/>
            <person name="Yang L."/>
            <person name="Yao Z."/>
            <person name="Ying F."/>
            <person name="Zhai J."/>
            <person name="Zhou L."/>
            <person name="Zuber A."/>
            <person name="Denarie J."/>
            <person name="Dixon R.A."/>
            <person name="May G.D."/>
            <person name="Schwartz D.C."/>
            <person name="Rogers J."/>
            <person name="Quetier F."/>
            <person name="Town C.D."/>
            <person name="Roe B.A."/>
        </authorList>
    </citation>
    <scope>NUCLEOTIDE SEQUENCE [LARGE SCALE GENOMIC DNA]</scope>
    <source>
        <strain evidence="1">A17</strain>
        <strain evidence="2 3">cv. Jemalong A17</strain>
    </source>
</reference>
<keyword evidence="3" id="KW-1185">Reference proteome</keyword>
<evidence type="ECO:0000313" key="2">
    <source>
        <dbReference type="EnsemblPlants" id="KEH38288"/>
    </source>
</evidence>
<reference evidence="1 3" key="2">
    <citation type="journal article" date="2014" name="BMC Genomics">
        <title>An improved genome release (version Mt4.0) for the model legume Medicago truncatula.</title>
        <authorList>
            <person name="Tang H."/>
            <person name="Krishnakumar V."/>
            <person name="Bidwell S."/>
            <person name="Rosen B."/>
            <person name="Chan A."/>
            <person name="Zhou S."/>
            <person name="Gentzbittel L."/>
            <person name="Childs K.L."/>
            <person name="Yandell M."/>
            <person name="Gundlach H."/>
            <person name="Mayer K.F."/>
            <person name="Schwartz D.C."/>
            <person name="Town C.D."/>
        </authorList>
    </citation>
    <scope>GENOME REANNOTATION</scope>
    <source>
        <strain evidence="1">A17</strain>
        <strain evidence="2 3">cv. Jemalong A17</strain>
    </source>
</reference>
<evidence type="ECO:0000313" key="1">
    <source>
        <dbReference type="EMBL" id="KEH38288.1"/>
    </source>
</evidence>
<dbReference type="AlphaFoldDB" id="A0A072VA80"/>
<name>A0A072VA80_MEDTR</name>
<dbReference type="EMBL" id="CM001218">
    <property type="protein sequence ID" value="KEH38288.1"/>
    <property type="molecule type" value="Genomic_DNA"/>
</dbReference>
<accession>A0A072VA80</accession>
<protein>
    <submittedName>
        <fullName evidence="1 2">Uncharacterized protein</fullName>
    </submittedName>
</protein>
<sequence>MEKWTFYWAIVQTLSNQITTDFANVVSFTLSRNNDEATTSWFLMSLRLQFAAHPHFYILSWN</sequence>
<dbReference type="HOGENOM" id="CLU_2907436_0_0_1"/>
<dbReference type="EnsemblPlants" id="KEH38288">
    <property type="protein sequence ID" value="KEH38288"/>
    <property type="gene ID" value="MTR_2g067340"/>
</dbReference>
<dbReference type="Proteomes" id="UP000002051">
    <property type="component" value="Chromosome 2"/>
</dbReference>
<reference evidence="2" key="3">
    <citation type="submission" date="2015-04" db="UniProtKB">
        <authorList>
            <consortium name="EnsemblPlants"/>
        </authorList>
    </citation>
    <scope>IDENTIFICATION</scope>
    <source>
        <strain evidence="2">cv. Jemalong A17</strain>
    </source>
</reference>
<organism evidence="1 3">
    <name type="scientific">Medicago truncatula</name>
    <name type="common">Barrel medic</name>
    <name type="synonym">Medicago tribuloides</name>
    <dbReference type="NCBI Taxonomy" id="3880"/>
    <lineage>
        <taxon>Eukaryota</taxon>
        <taxon>Viridiplantae</taxon>
        <taxon>Streptophyta</taxon>
        <taxon>Embryophyta</taxon>
        <taxon>Tracheophyta</taxon>
        <taxon>Spermatophyta</taxon>
        <taxon>Magnoliopsida</taxon>
        <taxon>eudicotyledons</taxon>
        <taxon>Gunneridae</taxon>
        <taxon>Pentapetalae</taxon>
        <taxon>rosids</taxon>
        <taxon>fabids</taxon>
        <taxon>Fabales</taxon>
        <taxon>Fabaceae</taxon>
        <taxon>Papilionoideae</taxon>
        <taxon>50 kb inversion clade</taxon>
        <taxon>NPAAA clade</taxon>
        <taxon>Hologalegina</taxon>
        <taxon>IRL clade</taxon>
        <taxon>Trifolieae</taxon>
        <taxon>Medicago</taxon>
    </lineage>
</organism>
<evidence type="ECO:0000313" key="3">
    <source>
        <dbReference type="Proteomes" id="UP000002051"/>
    </source>
</evidence>
<gene>
    <name evidence="1" type="ordered locus">MTR_2g067340</name>
</gene>